<keyword evidence="2" id="KW-0812">Transmembrane</keyword>
<dbReference type="EMBL" id="JACZHT010000001">
    <property type="protein sequence ID" value="MBE1236474.1"/>
    <property type="molecule type" value="Genomic_DNA"/>
</dbReference>
<feature type="compositionally biased region" description="Basic and acidic residues" evidence="1">
    <location>
        <begin position="350"/>
        <end position="359"/>
    </location>
</feature>
<accession>A0A8J6YMB1</accession>
<proteinExistence type="predicted"/>
<evidence type="ECO:0000256" key="2">
    <source>
        <dbReference type="SAM" id="Phobius"/>
    </source>
</evidence>
<feature type="compositionally biased region" description="Low complexity" evidence="1">
    <location>
        <begin position="374"/>
        <end position="396"/>
    </location>
</feature>
<evidence type="ECO:0000313" key="4">
    <source>
        <dbReference type="Proteomes" id="UP000631034"/>
    </source>
</evidence>
<feature type="compositionally biased region" description="Pro residues" evidence="1">
    <location>
        <begin position="715"/>
        <end position="727"/>
    </location>
</feature>
<evidence type="ECO:0000256" key="1">
    <source>
        <dbReference type="SAM" id="MobiDB-lite"/>
    </source>
</evidence>
<feature type="region of interest" description="Disordered" evidence="1">
    <location>
        <begin position="305"/>
        <end position="472"/>
    </location>
</feature>
<keyword evidence="2" id="KW-1133">Transmembrane helix</keyword>
<gene>
    <name evidence="3" type="ORF">IHV25_02250</name>
</gene>
<comment type="caution">
    <text evidence="3">The sequence shown here is derived from an EMBL/GenBank/DDBJ whole genome shotgun (WGS) entry which is preliminary data.</text>
</comment>
<sequence>MSAPPVSRPGHGATVPDPEPLPVRPVLPMTGEPFPVIAPVSPPDHPPARPVEEPLGAGFASLGSGGVSPRILGTFPSVHAPQSPADGTDTAPGPAEPGHNVPADTAPGGVASGDVAPGDVAPGDAAFGPTVHGTAGPGTVAVPSSDPVLGLSALPASEPVTLQPAGPAPVVPQSTGTEPAAADPALPEPGASGPASSAPVSPGPVASASVSPDRSAPAGVPGSEDTAREPALPDAAFPEAPVSAGSAPDGSAEPPATSDLSLADGEPEASEATGTPADVAPSGSQEVHPVLVFFGPGSFFPPIGTMPGRLPSLPSRRMPAGRVRPEPSAPVPTRTAARREAPASPGVRPHRIEHPDRAPIPDGGPQWPAQGTGPEPAAAPFSEDAPAFAADPAYAPLPAPGYDDLPPAPGARPVTAEFPRVPEPEAPPPVADVPFLRPTSGGPVSSHTPDPARAQAAHAPLPWSEPGQGGDRVRQVFFGSSLQPLLDTLAHLVTDHPQPVLPRGAGGVQAAPVMTAAAAAVSRFASATTDLTTVTVVETGSVGVQPPRDGADRPHEADAAGAFGAGAARGPDPAFGSASAAVPDPGAVPFPAAPVPNGLPFADEIWPAADQSSGADDAQAYPPESTAPWTGGASADPFPPAAPDWSAGPALSGLEPGPSFDSVTFPEPGSRPPGASPAFGDEADYAAHGPGPEWGGAPAAFQEAPLVPGSAPAPEFAPEPSPAPAPAPAVKAASARAVAAPARTGRKIAVILLVLLGLGLAVVAAGAVVWSLYGERILATLDVAVPGRTAALPAAPAGRAPGLPGSEATGADLVMRAYLTPAEMARLRSSTNPVTSLQAAFAEALAGMEDRDTAVRAAVALTGLSREFVDSNLDTLHVHIRPGDLGRVLRISSVYQAILPDPDAPRDVRFVEALRSLLGQLGRDTPATLSTAPVAGGLAIR</sequence>
<reference evidence="3" key="1">
    <citation type="submission" date="2020-10" db="EMBL/GenBank/DDBJ databases">
        <title>Genome sequence of the unusual species of purple photosynthetic bacteria, Phaeovibrio sulfidiphilus DSM 23193, type strain.</title>
        <authorList>
            <person name="Kyndt J.A."/>
            <person name="Meyer T.E."/>
        </authorList>
    </citation>
    <scope>NUCLEOTIDE SEQUENCE</scope>
    <source>
        <strain evidence="3">DSM 23193</strain>
    </source>
</reference>
<feature type="compositionally biased region" description="Low complexity" evidence="1">
    <location>
        <begin position="610"/>
        <end position="620"/>
    </location>
</feature>
<dbReference type="Proteomes" id="UP000631034">
    <property type="component" value="Unassembled WGS sequence"/>
</dbReference>
<protein>
    <submittedName>
        <fullName evidence="3">Uncharacterized protein</fullName>
    </submittedName>
</protein>
<evidence type="ECO:0000313" key="3">
    <source>
        <dbReference type="EMBL" id="MBE1236474.1"/>
    </source>
</evidence>
<feature type="region of interest" description="Disordered" evidence="1">
    <location>
        <begin position="610"/>
        <end position="727"/>
    </location>
</feature>
<feature type="region of interest" description="Disordered" evidence="1">
    <location>
        <begin position="1"/>
        <end position="283"/>
    </location>
</feature>
<feature type="transmembrane region" description="Helical" evidence="2">
    <location>
        <begin position="748"/>
        <end position="773"/>
    </location>
</feature>
<feature type="compositionally biased region" description="Low complexity" evidence="1">
    <location>
        <begin position="686"/>
        <end position="700"/>
    </location>
</feature>
<keyword evidence="4" id="KW-1185">Reference proteome</keyword>
<keyword evidence="2" id="KW-0472">Membrane</keyword>
<feature type="compositionally biased region" description="Low complexity" evidence="1">
    <location>
        <begin position="179"/>
        <end position="212"/>
    </location>
</feature>
<dbReference type="RefSeq" id="WP_192533331.1">
    <property type="nucleotide sequence ID" value="NZ_JACZHT010000001.1"/>
</dbReference>
<dbReference type="AlphaFoldDB" id="A0A8J6YMB1"/>
<organism evidence="3 4">
    <name type="scientific">Phaeovibrio sulfidiphilus</name>
    <dbReference type="NCBI Taxonomy" id="1220600"/>
    <lineage>
        <taxon>Bacteria</taxon>
        <taxon>Pseudomonadati</taxon>
        <taxon>Pseudomonadota</taxon>
        <taxon>Alphaproteobacteria</taxon>
        <taxon>Rhodospirillales</taxon>
        <taxon>Rhodospirillaceae</taxon>
        <taxon>Phaeovibrio</taxon>
    </lineage>
</organism>
<name>A0A8J6YMB1_9PROT</name>